<name>A0A090KQU2_STRRB</name>
<proteinExistence type="predicted"/>
<dbReference type="WBParaSite" id="SRAE_X000146950.1">
    <property type="protein sequence ID" value="SRAE_X000146950.1"/>
    <property type="gene ID" value="WBGene00267041"/>
</dbReference>
<dbReference type="WormBase" id="SRAE_X000146950">
    <property type="protein sequence ID" value="SRP04180"/>
    <property type="gene ID" value="WBGene00267041"/>
</dbReference>
<dbReference type="CTD" id="36384535"/>
<keyword evidence="2" id="KW-1185">Reference proteome</keyword>
<evidence type="ECO:0000313" key="4">
    <source>
        <dbReference type="WormBase" id="SRAE_X000146950"/>
    </source>
</evidence>
<dbReference type="GeneID" id="36384535"/>
<dbReference type="EMBL" id="LN609396">
    <property type="protein sequence ID" value="CEF59724.1"/>
    <property type="molecule type" value="Genomic_DNA"/>
</dbReference>
<evidence type="ECO:0000313" key="2">
    <source>
        <dbReference type="Proteomes" id="UP000035682"/>
    </source>
</evidence>
<reference evidence="2" key="1">
    <citation type="submission" date="2014-09" db="EMBL/GenBank/DDBJ databases">
        <authorList>
            <person name="Martin A.A."/>
        </authorList>
    </citation>
    <scope>NUCLEOTIDE SEQUENCE</scope>
    <source>
        <strain evidence="2">ED321</strain>
    </source>
</reference>
<gene>
    <name evidence="1 3 4" type="ORF">SRAE_X000146950</name>
</gene>
<organism evidence="1">
    <name type="scientific">Strongyloides ratti</name>
    <name type="common">Parasitic roundworm</name>
    <dbReference type="NCBI Taxonomy" id="34506"/>
    <lineage>
        <taxon>Eukaryota</taxon>
        <taxon>Metazoa</taxon>
        <taxon>Ecdysozoa</taxon>
        <taxon>Nematoda</taxon>
        <taxon>Chromadorea</taxon>
        <taxon>Rhabditida</taxon>
        <taxon>Tylenchina</taxon>
        <taxon>Panagrolaimomorpha</taxon>
        <taxon>Strongyloidoidea</taxon>
        <taxon>Strongyloididae</taxon>
        <taxon>Strongyloides</taxon>
    </lineage>
</organism>
<evidence type="ECO:0000313" key="1">
    <source>
        <dbReference type="EMBL" id="CEF59724.1"/>
    </source>
</evidence>
<reference evidence="3" key="3">
    <citation type="submission" date="2020-12" db="UniProtKB">
        <authorList>
            <consortium name="WormBaseParasite"/>
        </authorList>
    </citation>
    <scope>IDENTIFICATION</scope>
</reference>
<reference evidence="1" key="2">
    <citation type="submission" date="2014-09" db="EMBL/GenBank/DDBJ databases">
        <authorList>
            <person name="Aslett A.Martin."/>
        </authorList>
    </citation>
    <scope>NUCLEOTIDE SEQUENCE</scope>
    <source>
        <strain evidence="1">ED321 Heterogonic</strain>
    </source>
</reference>
<protein>
    <submittedName>
        <fullName evidence="1 3">Uncharacterized protein</fullName>
    </submittedName>
</protein>
<dbReference type="Proteomes" id="UP000035682">
    <property type="component" value="Unplaced"/>
</dbReference>
<sequence length="103" mass="11982">MLKIKLLEFEEIKSKINVTFESWVYKVDIIILEVSDANILINSVGIVTRKIFCECYNKIHSQLVSITSAAKNLVLHELFINVHLNLELLDFLKINQINCYMLK</sequence>
<evidence type="ECO:0000313" key="3">
    <source>
        <dbReference type="WBParaSite" id="SRAE_X000146950.1"/>
    </source>
</evidence>
<dbReference type="AlphaFoldDB" id="A0A090KQU2"/>
<dbReference type="RefSeq" id="XP_024498935.1">
    <property type="nucleotide sequence ID" value="XM_024649329.1"/>
</dbReference>
<accession>A0A090KQU2</accession>